<proteinExistence type="predicted"/>
<name>A0ABV8JJ79_9FLAO</name>
<comment type="caution">
    <text evidence="1">The sequence shown here is derived from an EMBL/GenBank/DDBJ whole genome shotgun (WGS) entry which is preliminary data.</text>
</comment>
<sequence length="153" mass="17687">MRKEKAIIKMVLNMRRDSNTNGELIIQCELANEIRSIPLSIFNTPNEIGPYYETVIKKEEWDVENQKVIGYWDDNLNKLITGDEKAMEYCAYFEDLIEMGLSIVGDDYILVDSNELDIEAVNQDMKSRNGKYWDNERGIMNALKNGNSDKIGH</sequence>
<organism evidence="1 2">
    <name type="scientific">Euzebyella saccharophila</name>
    <dbReference type="NCBI Taxonomy" id="679664"/>
    <lineage>
        <taxon>Bacteria</taxon>
        <taxon>Pseudomonadati</taxon>
        <taxon>Bacteroidota</taxon>
        <taxon>Flavobacteriia</taxon>
        <taxon>Flavobacteriales</taxon>
        <taxon>Flavobacteriaceae</taxon>
        <taxon>Euzebyella</taxon>
    </lineage>
</organism>
<accession>A0ABV8JJ79</accession>
<dbReference type="RefSeq" id="WP_192462232.1">
    <property type="nucleotide sequence ID" value="NZ_JACYFJ010000003.1"/>
</dbReference>
<gene>
    <name evidence="1" type="ORF">ACFOUT_03120</name>
</gene>
<keyword evidence="2" id="KW-1185">Reference proteome</keyword>
<dbReference type="EMBL" id="JBHSAW010000003">
    <property type="protein sequence ID" value="MFC4094847.1"/>
    <property type="molecule type" value="Genomic_DNA"/>
</dbReference>
<dbReference type="Proteomes" id="UP001595814">
    <property type="component" value="Unassembled WGS sequence"/>
</dbReference>
<reference evidence="2" key="1">
    <citation type="journal article" date="2019" name="Int. J. Syst. Evol. Microbiol.">
        <title>The Global Catalogue of Microorganisms (GCM) 10K type strain sequencing project: providing services to taxonomists for standard genome sequencing and annotation.</title>
        <authorList>
            <consortium name="The Broad Institute Genomics Platform"/>
            <consortium name="The Broad Institute Genome Sequencing Center for Infectious Disease"/>
            <person name="Wu L."/>
            <person name="Ma J."/>
        </authorList>
    </citation>
    <scope>NUCLEOTIDE SEQUENCE [LARGE SCALE GENOMIC DNA]</scope>
    <source>
        <strain evidence="2">CECT 7477</strain>
    </source>
</reference>
<protein>
    <submittedName>
        <fullName evidence="1">Uncharacterized protein</fullName>
    </submittedName>
</protein>
<evidence type="ECO:0000313" key="2">
    <source>
        <dbReference type="Proteomes" id="UP001595814"/>
    </source>
</evidence>
<evidence type="ECO:0000313" key="1">
    <source>
        <dbReference type="EMBL" id="MFC4094847.1"/>
    </source>
</evidence>